<dbReference type="NCBIfam" id="TIGR03592">
    <property type="entry name" value="yidC_oxa1_cterm"/>
    <property type="match status" value="1"/>
</dbReference>
<evidence type="ECO:0000256" key="9">
    <source>
        <dbReference type="RuleBase" id="RU003945"/>
    </source>
</evidence>
<dbReference type="AlphaFoldDB" id="A0A9D1CUU9"/>
<keyword evidence="3" id="KW-1003">Cell membrane</keyword>
<dbReference type="CDD" id="cd20070">
    <property type="entry name" value="5TM_YidC_Alb3"/>
    <property type="match status" value="1"/>
</dbReference>
<proteinExistence type="inferred from homology"/>
<sequence>MDIFNLIGSLFGYVLWFCFMLVHDYGIAIVLFTLFLKIIFFPTSIKQQKSMAANARLAAKQRELQKKYGNDKAKLNEEVSKLYQKEGINPMGGCLSSLLPMLLLLGVYYAVINPLTNTMHIAAETVTKAVSYLNTLPGIGTSFNNFYGQIDIIKLAQTPQGTTYLSGFFDANTIDQIKDFGQGFHSFGLDLLGRPNEGFTILLIIPVLCLVTSVLSQFFTMKLQGTAQMQQGCMKYMLLLMPLLSAYIAYTVPAAVGFYWIVSTVLGFLQTVILQNFYSANIMGAKAEAQRVALLELEEAKVKYSYNPKFENKGIQQKKKQGKKK</sequence>
<dbReference type="InterPro" id="IPR047196">
    <property type="entry name" value="YidC_ALB_C"/>
</dbReference>
<accession>A0A9D1CUU9</accession>
<evidence type="ECO:0000259" key="11">
    <source>
        <dbReference type="Pfam" id="PF02096"/>
    </source>
</evidence>
<reference evidence="12" key="1">
    <citation type="submission" date="2020-10" db="EMBL/GenBank/DDBJ databases">
        <authorList>
            <person name="Gilroy R."/>
        </authorList>
    </citation>
    <scope>NUCLEOTIDE SEQUENCE</scope>
    <source>
        <strain evidence="12">ChiSjej1B19-3389</strain>
    </source>
</reference>
<comment type="similarity">
    <text evidence="9">Belongs to the OXA1/ALB3/YidC family.</text>
</comment>
<evidence type="ECO:0000256" key="10">
    <source>
        <dbReference type="SAM" id="Phobius"/>
    </source>
</evidence>
<feature type="domain" description="Membrane insertase YidC/Oxa/ALB C-terminal" evidence="11">
    <location>
        <begin position="25"/>
        <end position="275"/>
    </location>
</feature>
<dbReference type="GO" id="GO:0032977">
    <property type="term" value="F:membrane insertase activity"/>
    <property type="evidence" value="ECO:0007669"/>
    <property type="project" value="InterPro"/>
</dbReference>
<evidence type="ECO:0000256" key="7">
    <source>
        <dbReference type="ARBA" id="ARBA00023136"/>
    </source>
</evidence>
<protein>
    <submittedName>
        <fullName evidence="12">YidC/Oxa1 family membrane protein insertase</fullName>
    </submittedName>
</protein>
<feature type="transmembrane region" description="Helical" evidence="10">
    <location>
        <begin position="258"/>
        <end position="278"/>
    </location>
</feature>
<evidence type="ECO:0000256" key="8">
    <source>
        <dbReference type="ARBA" id="ARBA00023186"/>
    </source>
</evidence>
<comment type="subcellular location">
    <subcellularLocation>
        <location evidence="1">Cell membrane</location>
        <topology evidence="1">Multi-pass membrane protein</topology>
    </subcellularLocation>
    <subcellularLocation>
        <location evidence="9">Membrane</location>
        <topology evidence="9">Multi-pass membrane protein</topology>
    </subcellularLocation>
</comment>
<feature type="transmembrane region" description="Helical" evidence="10">
    <location>
        <begin position="13"/>
        <end position="41"/>
    </location>
</feature>
<name>A0A9D1CUU9_9FIRM</name>
<keyword evidence="2" id="KW-0813">Transport</keyword>
<dbReference type="GO" id="GO:0051205">
    <property type="term" value="P:protein insertion into membrane"/>
    <property type="evidence" value="ECO:0007669"/>
    <property type="project" value="TreeGrafter"/>
</dbReference>
<keyword evidence="7 10" id="KW-0472">Membrane</keyword>
<dbReference type="InterPro" id="IPR028055">
    <property type="entry name" value="YidC/Oxa/ALB_C"/>
</dbReference>
<comment type="caution">
    <text evidence="12">The sequence shown here is derived from an EMBL/GenBank/DDBJ whole genome shotgun (WGS) entry which is preliminary data.</text>
</comment>
<evidence type="ECO:0000256" key="1">
    <source>
        <dbReference type="ARBA" id="ARBA00004651"/>
    </source>
</evidence>
<evidence type="ECO:0000256" key="4">
    <source>
        <dbReference type="ARBA" id="ARBA00022692"/>
    </source>
</evidence>
<evidence type="ECO:0000256" key="3">
    <source>
        <dbReference type="ARBA" id="ARBA00022475"/>
    </source>
</evidence>
<dbReference type="Proteomes" id="UP000886787">
    <property type="component" value="Unassembled WGS sequence"/>
</dbReference>
<dbReference type="PANTHER" id="PTHR12428:SF65">
    <property type="entry name" value="CYTOCHROME C OXIDASE ASSEMBLY PROTEIN COX18, MITOCHONDRIAL"/>
    <property type="match status" value="1"/>
</dbReference>
<feature type="transmembrane region" description="Helical" evidence="10">
    <location>
        <begin position="91"/>
        <end position="111"/>
    </location>
</feature>
<feature type="transmembrane region" description="Helical" evidence="10">
    <location>
        <begin position="199"/>
        <end position="221"/>
    </location>
</feature>
<dbReference type="GO" id="GO:0005886">
    <property type="term" value="C:plasma membrane"/>
    <property type="evidence" value="ECO:0007669"/>
    <property type="project" value="UniProtKB-SubCell"/>
</dbReference>
<dbReference type="InterPro" id="IPR001708">
    <property type="entry name" value="YidC/ALB3/OXA1/COX18"/>
</dbReference>
<feature type="transmembrane region" description="Helical" evidence="10">
    <location>
        <begin position="233"/>
        <end position="252"/>
    </location>
</feature>
<evidence type="ECO:0000313" key="13">
    <source>
        <dbReference type="Proteomes" id="UP000886787"/>
    </source>
</evidence>
<gene>
    <name evidence="12" type="ORF">IAD32_08530</name>
</gene>
<keyword evidence="8" id="KW-0143">Chaperone</keyword>
<evidence type="ECO:0000256" key="6">
    <source>
        <dbReference type="ARBA" id="ARBA00022989"/>
    </source>
</evidence>
<reference evidence="12" key="2">
    <citation type="journal article" date="2021" name="PeerJ">
        <title>Extensive microbial diversity within the chicken gut microbiome revealed by metagenomics and culture.</title>
        <authorList>
            <person name="Gilroy R."/>
            <person name="Ravi A."/>
            <person name="Getino M."/>
            <person name="Pursley I."/>
            <person name="Horton D.L."/>
            <person name="Alikhan N.F."/>
            <person name="Baker D."/>
            <person name="Gharbi K."/>
            <person name="Hall N."/>
            <person name="Watson M."/>
            <person name="Adriaenssens E.M."/>
            <person name="Foster-Nyarko E."/>
            <person name="Jarju S."/>
            <person name="Secka A."/>
            <person name="Antonio M."/>
            <person name="Oren A."/>
            <person name="Chaudhuri R.R."/>
            <person name="La Ragione R."/>
            <person name="Hildebrand F."/>
            <person name="Pallen M.J."/>
        </authorList>
    </citation>
    <scope>NUCLEOTIDE SEQUENCE</scope>
    <source>
        <strain evidence="12">ChiSjej1B19-3389</strain>
    </source>
</reference>
<keyword evidence="4 9" id="KW-0812">Transmembrane</keyword>
<evidence type="ECO:0000256" key="2">
    <source>
        <dbReference type="ARBA" id="ARBA00022448"/>
    </source>
</evidence>
<evidence type="ECO:0000256" key="5">
    <source>
        <dbReference type="ARBA" id="ARBA00022927"/>
    </source>
</evidence>
<dbReference type="Pfam" id="PF02096">
    <property type="entry name" value="60KD_IMP"/>
    <property type="match status" value="1"/>
</dbReference>
<dbReference type="EMBL" id="DVFW01000045">
    <property type="protein sequence ID" value="HIQ81307.1"/>
    <property type="molecule type" value="Genomic_DNA"/>
</dbReference>
<keyword evidence="6 10" id="KW-1133">Transmembrane helix</keyword>
<dbReference type="GO" id="GO:0015031">
    <property type="term" value="P:protein transport"/>
    <property type="evidence" value="ECO:0007669"/>
    <property type="project" value="UniProtKB-KW"/>
</dbReference>
<evidence type="ECO:0000313" key="12">
    <source>
        <dbReference type="EMBL" id="HIQ81307.1"/>
    </source>
</evidence>
<keyword evidence="5" id="KW-0653">Protein transport</keyword>
<dbReference type="PANTHER" id="PTHR12428">
    <property type="entry name" value="OXA1"/>
    <property type="match status" value="1"/>
</dbReference>
<organism evidence="12 13">
    <name type="scientific">Candidatus Scatavimonas merdigallinarum</name>
    <dbReference type="NCBI Taxonomy" id="2840914"/>
    <lineage>
        <taxon>Bacteria</taxon>
        <taxon>Bacillati</taxon>
        <taxon>Bacillota</taxon>
        <taxon>Clostridia</taxon>
        <taxon>Eubacteriales</taxon>
        <taxon>Oscillospiraceae</taxon>
        <taxon>Oscillospiraceae incertae sedis</taxon>
        <taxon>Candidatus Scatavimonas</taxon>
    </lineage>
</organism>